<sequence>MMSELEQQEQAKETGIETQTPGQLLRQARIQSQLSEQDVADSLNLKLIVVQTIEQDHFDQMPAATFTKGYLRSYAKLLGVDDQQVISLYEKQGVKPADPKLDMKSFSKRPKLDNGDHKFSFAPFLLLLIILAAAGFFWLKGDSLLSVEQNAEAQSRLSPVTNGLPNNALQAGNNIQTNKSVVTPAESASTKESNLVRVENSNQIEDMSVAKPEATNPTTEAVSSIDAQNANSGQSNEQTTARTASQSLDIKSAETAISKADVNQSNSNNIQTNDVAQGETLDSALANQISMEFTEDCWINVVDSTGERIAYGVKKAGRNMQVTGVAPFKVTLGAPENVAVRFESQNVDMSQFKKGMVARFSLPLENG</sequence>
<dbReference type="RefSeq" id="WP_268073134.1">
    <property type="nucleotide sequence ID" value="NZ_CP109965.1"/>
</dbReference>
<evidence type="ECO:0000256" key="1">
    <source>
        <dbReference type="SAM" id="MobiDB-lite"/>
    </source>
</evidence>
<feature type="compositionally biased region" description="Polar residues" evidence="1">
    <location>
        <begin position="215"/>
        <end position="247"/>
    </location>
</feature>
<dbReference type="Gene3D" id="1.10.260.40">
    <property type="entry name" value="lambda repressor-like DNA-binding domains"/>
    <property type="match status" value="1"/>
</dbReference>
<organism evidence="4 5">
    <name type="scientific">Catenovulum adriaticum</name>
    <dbReference type="NCBI Taxonomy" id="2984846"/>
    <lineage>
        <taxon>Bacteria</taxon>
        <taxon>Pseudomonadati</taxon>
        <taxon>Pseudomonadota</taxon>
        <taxon>Gammaproteobacteria</taxon>
        <taxon>Alteromonadales</taxon>
        <taxon>Alteromonadaceae</taxon>
        <taxon>Catenovulum</taxon>
    </lineage>
</organism>
<reference evidence="4" key="1">
    <citation type="submission" date="2022-10" db="EMBL/GenBank/DDBJ databases">
        <title>Catenovulum adriacola sp. nov. isolated in the Harbour of Susak.</title>
        <authorList>
            <person name="Schoch T."/>
            <person name="Reich S.J."/>
            <person name="Stoeferle S."/>
            <person name="Flaiz M."/>
            <person name="Kazda M."/>
            <person name="Riedel C.U."/>
            <person name="Duerre P."/>
        </authorList>
    </citation>
    <scope>NUCLEOTIDE SEQUENCE</scope>
    <source>
        <strain evidence="4">TS8</strain>
    </source>
</reference>
<dbReference type="EMBL" id="CP109965">
    <property type="protein sequence ID" value="WAJ69018.1"/>
    <property type="molecule type" value="Genomic_DNA"/>
</dbReference>
<evidence type="ECO:0000259" key="3">
    <source>
        <dbReference type="Pfam" id="PF13464"/>
    </source>
</evidence>
<evidence type="ECO:0000313" key="5">
    <source>
        <dbReference type="Proteomes" id="UP001163726"/>
    </source>
</evidence>
<dbReference type="InterPro" id="IPR025194">
    <property type="entry name" value="RodZ-like_C"/>
</dbReference>
<name>A0ABY7AHC8_9ALTE</name>
<dbReference type="Pfam" id="PF13413">
    <property type="entry name" value="HTH_25"/>
    <property type="match status" value="1"/>
</dbReference>
<evidence type="ECO:0000256" key="2">
    <source>
        <dbReference type="SAM" id="Phobius"/>
    </source>
</evidence>
<dbReference type="Proteomes" id="UP001163726">
    <property type="component" value="Chromosome"/>
</dbReference>
<dbReference type="PANTHER" id="PTHR34475:SF1">
    <property type="entry name" value="CYTOSKELETON PROTEIN RODZ"/>
    <property type="match status" value="1"/>
</dbReference>
<keyword evidence="5" id="KW-1185">Reference proteome</keyword>
<proteinExistence type="predicted"/>
<accession>A0ABY7AHC8</accession>
<keyword evidence="2" id="KW-1133">Transmembrane helix</keyword>
<feature type="compositionally biased region" description="Polar residues" evidence="1">
    <location>
        <begin position="158"/>
        <end position="205"/>
    </location>
</feature>
<feature type="transmembrane region" description="Helical" evidence="2">
    <location>
        <begin position="119"/>
        <end position="139"/>
    </location>
</feature>
<keyword evidence="2" id="KW-0812">Transmembrane</keyword>
<feature type="domain" description="Cytoskeleton protein RodZ-like C-terminal" evidence="3">
    <location>
        <begin position="291"/>
        <end position="361"/>
    </location>
</feature>
<keyword evidence="2" id="KW-0472">Membrane</keyword>
<gene>
    <name evidence="4" type="ORF">OLW01_07385</name>
</gene>
<dbReference type="PANTHER" id="PTHR34475">
    <property type="match status" value="1"/>
</dbReference>
<protein>
    <submittedName>
        <fullName evidence="4">DUF4115 domain-containing protein</fullName>
    </submittedName>
</protein>
<dbReference type="Pfam" id="PF13464">
    <property type="entry name" value="RodZ_C"/>
    <property type="match status" value="1"/>
</dbReference>
<dbReference type="InterPro" id="IPR050400">
    <property type="entry name" value="Bact_Cytoskel_RodZ"/>
</dbReference>
<dbReference type="InterPro" id="IPR010982">
    <property type="entry name" value="Lambda_DNA-bd_dom_sf"/>
</dbReference>
<feature type="region of interest" description="Disordered" evidence="1">
    <location>
        <begin position="158"/>
        <end position="247"/>
    </location>
</feature>
<evidence type="ECO:0000313" key="4">
    <source>
        <dbReference type="EMBL" id="WAJ69018.1"/>
    </source>
</evidence>
<feature type="region of interest" description="Disordered" evidence="1">
    <location>
        <begin position="1"/>
        <end position="20"/>
    </location>
</feature>